<dbReference type="InterPro" id="IPR013525">
    <property type="entry name" value="ABC2_TM"/>
</dbReference>
<evidence type="ECO:0000256" key="2">
    <source>
        <dbReference type="ARBA" id="ARBA00022692"/>
    </source>
</evidence>
<protein>
    <recommendedName>
        <fullName evidence="5">Transport permease protein</fullName>
    </recommendedName>
</protein>
<dbReference type="InterPro" id="IPR047817">
    <property type="entry name" value="ABC2_TM_bact-type"/>
</dbReference>
<evidence type="ECO:0000313" key="8">
    <source>
        <dbReference type="Proteomes" id="UP000219563"/>
    </source>
</evidence>
<comment type="similarity">
    <text evidence="5">Belongs to the ABC-2 integral membrane protein family.</text>
</comment>
<gene>
    <name evidence="7" type="ORF">SAMN02910411_1724</name>
</gene>
<accession>A0A285S436</accession>
<dbReference type="GO" id="GO:0140359">
    <property type="term" value="F:ABC-type transporter activity"/>
    <property type="evidence" value="ECO:0007669"/>
    <property type="project" value="InterPro"/>
</dbReference>
<evidence type="ECO:0000256" key="5">
    <source>
        <dbReference type="RuleBase" id="RU361157"/>
    </source>
</evidence>
<evidence type="ECO:0000256" key="1">
    <source>
        <dbReference type="ARBA" id="ARBA00004141"/>
    </source>
</evidence>
<comment type="subcellular location">
    <subcellularLocation>
        <location evidence="5">Cell membrane</location>
        <topology evidence="5">Multi-pass membrane protein</topology>
    </subcellularLocation>
    <subcellularLocation>
        <location evidence="1">Membrane</location>
        <topology evidence="1">Multi-pass membrane protein</topology>
    </subcellularLocation>
</comment>
<dbReference type="PANTHER" id="PTHR43229">
    <property type="entry name" value="NODULATION PROTEIN J"/>
    <property type="match status" value="1"/>
</dbReference>
<feature type="transmembrane region" description="Helical" evidence="5">
    <location>
        <begin position="62"/>
        <end position="86"/>
    </location>
</feature>
<dbReference type="InterPro" id="IPR051784">
    <property type="entry name" value="Nod_factor_ABC_transporter"/>
</dbReference>
<dbReference type="GO" id="GO:0043190">
    <property type="term" value="C:ATP-binding cassette (ABC) transporter complex"/>
    <property type="evidence" value="ECO:0007669"/>
    <property type="project" value="InterPro"/>
</dbReference>
<evidence type="ECO:0000256" key="3">
    <source>
        <dbReference type="ARBA" id="ARBA00022989"/>
    </source>
</evidence>
<feature type="transmembrane region" description="Helical" evidence="5">
    <location>
        <begin position="191"/>
        <end position="214"/>
    </location>
</feature>
<feature type="domain" description="ABC transmembrane type-2" evidence="6">
    <location>
        <begin position="24"/>
        <end position="263"/>
    </location>
</feature>
<feature type="transmembrane region" description="Helical" evidence="5">
    <location>
        <begin position="234"/>
        <end position="256"/>
    </location>
</feature>
<dbReference type="PANTHER" id="PTHR43229:SF6">
    <property type="entry name" value="ABC-TYPE MULTIDRUG TRANSPORT SYSTEM, PERMEASE COMPONENT"/>
    <property type="match status" value="1"/>
</dbReference>
<organism evidence="7 8">
    <name type="scientific">Pseudobutyrivibrio ruminis DSM 9787</name>
    <dbReference type="NCBI Taxonomy" id="1123011"/>
    <lineage>
        <taxon>Bacteria</taxon>
        <taxon>Bacillati</taxon>
        <taxon>Bacillota</taxon>
        <taxon>Clostridia</taxon>
        <taxon>Lachnospirales</taxon>
        <taxon>Lachnospiraceae</taxon>
        <taxon>Pseudobutyrivibrio</taxon>
    </lineage>
</organism>
<feature type="transmembrane region" description="Helical" evidence="5">
    <location>
        <begin position="24"/>
        <end position="42"/>
    </location>
</feature>
<keyword evidence="3 5" id="KW-1133">Transmembrane helix</keyword>
<dbReference type="Pfam" id="PF01061">
    <property type="entry name" value="ABC2_membrane"/>
    <property type="match status" value="1"/>
</dbReference>
<reference evidence="7 8" key="1">
    <citation type="submission" date="2017-08" db="EMBL/GenBank/DDBJ databases">
        <authorList>
            <person name="de Groot N.N."/>
        </authorList>
    </citation>
    <scope>NUCLEOTIDE SEQUENCE [LARGE SCALE GENOMIC DNA]</scope>
    <source>
        <strain evidence="7 8">DSM 9787</strain>
    </source>
</reference>
<keyword evidence="5" id="KW-0813">Transport</keyword>
<evidence type="ECO:0000313" key="7">
    <source>
        <dbReference type="EMBL" id="SOC01552.1"/>
    </source>
</evidence>
<evidence type="ECO:0000256" key="4">
    <source>
        <dbReference type="ARBA" id="ARBA00023136"/>
    </source>
</evidence>
<evidence type="ECO:0000259" key="6">
    <source>
        <dbReference type="PROSITE" id="PS51012"/>
    </source>
</evidence>
<dbReference type="PROSITE" id="PS51012">
    <property type="entry name" value="ABC_TM2"/>
    <property type="match status" value="1"/>
</dbReference>
<feature type="transmembrane region" description="Helical" evidence="5">
    <location>
        <begin position="106"/>
        <end position="132"/>
    </location>
</feature>
<keyword evidence="5" id="KW-1003">Cell membrane</keyword>
<dbReference type="RefSeq" id="WP_097076168.1">
    <property type="nucleotide sequence ID" value="NZ_OBMR01000005.1"/>
</dbReference>
<proteinExistence type="inferred from homology"/>
<sequence length="269" mass="30380">MRYFLKVVWAEAVKQHKNYFNNRTIYISLFIWPLFSFLSAYYSYSAFDVEGTLVSYINGKNILVFLMLGYMAMSFFRSVVQSAWNFSRERQSGTLEYIYLSTANRLAVLMGNALSSVFESSIVMLIFGLLIVFSNCDSINVNTIGVSIVLLLFIIMALLWGVFLNACFLYSRDTDFLFTILEEPMEIFAGVKVPIAIFPAWAKIISLIFPLTYVLEALRQVLLNGASISSISNTIFACVAIIVVLLSATLITIVVVEKHMRKTGNVVLF</sequence>
<dbReference type="InterPro" id="IPR000412">
    <property type="entry name" value="ABC_2_transport"/>
</dbReference>
<dbReference type="Proteomes" id="UP000219563">
    <property type="component" value="Unassembled WGS sequence"/>
</dbReference>
<keyword evidence="4 5" id="KW-0472">Membrane</keyword>
<feature type="transmembrane region" description="Helical" evidence="5">
    <location>
        <begin position="144"/>
        <end position="170"/>
    </location>
</feature>
<dbReference type="AlphaFoldDB" id="A0A285S436"/>
<dbReference type="PIRSF" id="PIRSF006648">
    <property type="entry name" value="DrrB"/>
    <property type="match status" value="1"/>
</dbReference>
<dbReference type="EMBL" id="OBMR01000005">
    <property type="protein sequence ID" value="SOC01552.1"/>
    <property type="molecule type" value="Genomic_DNA"/>
</dbReference>
<name>A0A285S436_9FIRM</name>
<keyword evidence="2 5" id="KW-0812">Transmembrane</keyword>